<accession>A8I7H1</accession>
<dbReference type="InterPro" id="IPR000073">
    <property type="entry name" value="AB_hydrolase_1"/>
</dbReference>
<dbReference type="Gene3D" id="3.40.50.1820">
    <property type="entry name" value="alpha/beta hydrolase"/>
    <property type="match status" value="1"/>
</dbReference>
<dbReference type="Pfam" id="PF12697">
    <property type="entry name" value="Abhydrolase_6"/>
    <property type="match status" value="1"/>
</dbReference>
<organism evidence="3 4">
    <name type="scientific">Azorhizobium caulinodans (strain ATCC 43989 / DSM 5975 / JCM 20966 / LMG 6465 / NBRC 14845 / NCIMB 13405 / ORS 571)</name>
    <dbReference type="NCBI Taxonomy" id="438753"/>
    <lineage>
        <taxon>Bacteria</taxon>
        <taxon>Pseudomonadati</taxon>
        <taxon>Pseudomonadota</taxon>
        <taxon>Alphaproteobacteria</taxon>
        <taxon>Hyphomicrobiales</taxon>
        <taxon>Xanthobacteraceae</taxon>
        <taxon>Azorhizobium</taxon>
    </lineage>
</organism>
<feature type="domain" description="AB hydrolase-1" evidence="2">
    <location>
        <begin position="39"/>
        <end position="251"/>
    </location>
</feature>
<dbReference type="SUPFAM" id="SSF53474">
    <property type="entry name" value="alpha/beta-Hydrolases"/>
    <property type="match status" value="1"/>
</dbReference>
<reference evidence="3 4" key="4">
    <citation type="journal article" date="2009" name="Appl. Environ. Microbiol.">
        <title>Comparative genome-wide transcriptional profiling of Azorhizobium caulinodans ORS571 grown under free-living and symbiotic conditions.</title>
        <authorList>
            <person name="Tsukada S."/>
            <person name="Aono T."/>
            <person name="Akiba N."/>
            <person name="Lee KB."/>
            <person name="Liu CT."/>
            <person name="Toyazaki H."/>
            <person name="Oyaizu H."/>
        </authorList>
    </citation>
    <scope>NUCLEOTIDE SEQUENCE [LARGE SCALE GENOMIC DNA]</scope>
    <source>
        <strain evidence="4">ATCC 43989 / DSM 5975 / JCM 20966 / LMG 6465 / NBRC 14845 / NCIMB 13405 / ORS 571</strain>
    </source>
</reference>
<dbReference type="InterPro" id="IPR052897">
    <property type="entry name" value="Sec-Metab_Biosynth_Hydrolase"/>
</dbReference>
<reference evidence="3 4" key="5">
    <citation type="journal article" date="2010" name="Appl. Environ. Microbiol.">
        <title>phrR-like gene praR of Azorhizobium caulinodans ORS571 is essential for symbiosis with Sesbania rostrata and is involved in expression of reb genes.</title>
        <authorList>
            <person name="Akiba N."/>
            <person name="Aono T."/>
            <person name="Toyazaki H."/>
            <person name="Sato S."/>
            <person name="Oyaizu H."/>
        </authorList>
    </citation>
    <scope>NUCLEOTIDE SEQUENCE [LARGE SCALE GENOMIC DNA]</scope>
    <source>
        <strain evidence="4">ATCC 43989 / DSM 5975 / JCM 20966 / LMG 6465 / NBRC 14845 / NCIMB 13405 / ORS 571</strain>
    </source>
</reference>
<sequence>MRVRRHRAAPDGAPGLPPYPSSRSCGEPPMTDAAIRPTVVLVHGAWADASSWRAVIRLLQQRGIDVVAVQNPTTSLDADVAATRLTLDSIAGPVVLAGHSWGGTVISEAGNDPKVKALVYVAAFAPDAGQSTGDQVRAHAAPPGLGGVVPFGEHFLKMSPESWIANVAQDLPEEEARILAAVQTPLALVTFEDKVKTPAWKDRPCWYVLSTQDRAVSVDLQRALSTQLKARTVELPASHMSLMSHPEAVAGAIQEAMAAVSAA</sequence>
<dbReference type="PANTHER" id="PTHR37017">
    <property type="entry name" value="AB HYDROLASE-1 DOMAIN-CONTAINING PROTEIN-RELATED"/>
    <property type="match status" value="1"/>
</dbReference>
<dbReference type="InterPro" id="IPR029058">
    <property type="entry name" value="AB_hydrolase_fold"/>
</dbReference>
<dbReference type="eggNOG" id="COG1073">
    <property type="taxonomic scope" value="Bacteria"/>
</dbReference>
<proteinExistence type="predicted"/>
<keyword evidence="4" id="KW-1185">Reference proteome</keyword>
<reference evidence="3 4" key="3">
    <citation type="journal article" date="2008" name="BMC Genomics">
        <title>The genome of the versatile nitrogen fixer Azorhizobium caulinodans ORS571.</title>
        <authorList>
            <person name="Lee KB."/>
            <person name="Backer P.D."/>
            <person name="Aono T."/>
            <person name="Liu CT."/>
            <person name="Suzuki S."/>
            <person name="Suzuki T."/>
            <person name="Kaneko T."/>
            <person name="Yamada M."/>
            <person name="Tabata S."/>
            <person name="Kupfer D.M."/>
            <person name="Najar F.Z."/>
            <person name="Wiley G.B."/>
            <person name="Roe B."/>
            <person name="Binnewies T.T."/>
            <person name="Ussery D.W."/>
            <person name="D'Haeze W."/>
            <person name="Herder J.D."/>
            <person name="Gevers D."/>
            <person name="Vereecke D."/>
            <person name="Holsters M."/>
            <person name="Oyaizu H."/>
        </authorList>
    </citation>
    <scope>NUCLEOTIDE SEQUENCE [LARGE SCALE GENOMIC DNA]</scope>
    <source>
        <strain evidence="4">ATCC 43989 / DSM 5975 / JCM 20966 / LMG 6465 / NBRC 14845 / NCIMB 13405 / ORS 571</strain>
    </source>
</reference>
<reference evidence="3 4" key="1">
    <citation type="journal article" date="2007" name="Appl. Environ. Microbiol.">
        <title>Rhizobial factors required for stem nodule maturation and maintenance in Sesbania rostrata-Azorhizobium caulinodans ORS571 symbiosis.</title>
        <authorList>
            <person name="Suzuki S."/>
            <person name="Aono T."/>
            <person name="Lee KB."/>
            <person name="Suzuki T."/>
            <person name="Liu CT."/>
            <person name="Miwa H."/>
            <person name="Wakao S."/>
            <person name="Iki T."/>
            <person name="Oyaizu H."/>
        </authorList>
    </citation>
    <scope>NUCLEOTIDE SEQUENCE [LARGE SCALE GENOMIC DNA]</scope>
    <source>
        <strain evidence="4">ATCC 43989 / DSM 5975 / JCM 20966 / LMG 6465 / NBRC 14845 / NCIMB 13405 / ORS 571</strain>
    </source>
</reference>
<protein>
    <recommendedName>
        <fullName evidence="2">AB hydrolase-1 domain-containing protein</fullName>
    </recommendedName>
</protein>
<feature type="region of interest" description="Disordered" evidence="1">
    <location>
        <begin position="1"/>
        <end position="30"/>
    </location>
</feature>
<evidence type="ECO:0000313" key="4">
    <source>
        <dbReference type="Proteomes" id="UP000000270"/>
    </source>
</evidence>
<evidence type="ECO:0000313" key="3">
    <source>
        <dbReference type="EMBL" id="BAF88119.1"/>
    </source>
</evidence>
<dbReference type="STRING" id="438753.AZC_2121"/>
<reference evidence="4" key="2">
    <citation type="submission" date="2007-04" db="EMBL/GenBank/DDBJ databases">
        <title>Complete genome sequence of the nitrogen-fixing bacterium Azorhizobium caulinodans ORS571.</title>
        <authorList>
            <person name="Lee K.B."/>
            <person name="Backer P.D."/>
            <person name="Aono T."/>
            <person name="Liu C.T."/>
            <person name="Suzuki S."/>
            <person name="Suzuki T."/>
            <person name="Kaneko T."/>
            <person name="Yamada M."/>
            <person name="Tabata S."/>
            <person name="Kupfer D.M."/>
            <person name="Najar F.Z."/>
            <person name="Wiley G.B."/>
            <person name="Roe B."/>
            <person name="Binnewies T."/>
            <person name="Ussery D."/>
            <person name="Vereecke D."/>
            <person name="Gevers D."/>
            <person name="Holsters M."/>
            <person name="Oyaizu H."/>
        </authorList>
    </citation>
    <scope>NUCLEOTIDE SEQUENCE [LARGE SCALE GENOMIC DNA]</scope>
    <source>
        <strain evidence="4">ATCC 43989 / DSM 5975 / JCM 20966 / LMG 6465 / NBRC 14845 / NCIMB 13405 / ORS 571</strain>
    </source>
</reference>
<reference evidence="3 4" key="6">
    <citation type="journal article" date="2011" name="Appl. Environ. Microbiol.">
        <title>Involvement of the azorhizobial chromosome partition gene (parA) in the onset of bacteroid differentiation during Sesbania rostrata stem nodule development.</title>
        <authorList>
            <person name="Liu CT."/>
            <person name="Lee KB."/>
            <person name="Wang YS."/>
            <person name="Peng MH."/>
            <person name="Lee KT."/>
            <person name="Suzuki S."/>
            <person name="Suzuki T."/>
            <person name="Oyaizu H."/>
        </authorList>
    </citation>
    <scope>NUCLEOTIDE SEQUENCE [LARGE SCALE GENOMIC DNA]</scope>
    <source>
        <strain evidence="4">ATCC 43989 / DSM 5975 / JCM 20966 / LMG 6465 / NBRC 14845 / NCIMB 13405 / ORS 571</strain>
    </source>
</reference>
<dbReference type="PANTHER" id="PTHR37017:SF11">
    <property type="entry name" value="ESTERASE_LIPASE_THIOESTERASE DOMAIN-CONTAINING PROTEIN"/>
    <property type="match status" value="1"/>
</dbReference>
<name>A8I7H1_AZOC5</name>
<dbReference type="HOGENOM" id="CLU_046066_2_0_5"/>
<dbReference type="EMBL" id="AP009384">
    <property type="protein sequence ID" value="BAF88119.1"/>
    <property type="molecule type" value="Genomic_DNA"/>
</dbReference>
<evidence type="ECO:0000256" key="1">
    <source>
        <dbReference type="SAM" id="MobiDB-lite"/>
    </source>
</evidence>
<dbReference type="Proteomes" id="UP000000270">
    <property type="component" value="Chromosome"/>
</dbReference>
<dbReference type="ESTHER" id="azoc5-a8i7h1">
    <property type="family name" value="6_AlphaBeta_hydrolase"/>
</dbReference>
<gene>
    <name evidence="3" type="ordered locus">AZC_2121</name>
</gene>
<dbReference type="KEGG" id="azc:AZC_2121"/>
<dbReference type="AlphaFoldDB" id="A8I7H1"/>
<evidence type="ECO:0000259" key="2">
    <source>
        <dbReference type="Pfam" id="PF12697"/>
    </source>
</evidence>